<dbReference type="EMBL" id="LBZW01000034">
    <property type="protein sequence ID" value="KKR78518.1"/>
    <property type="molecule type" value="Genomic_DNA"/>
</dbReference>
<dbReference type="PROSITE" id="PS50910">
    <property type="entry name" value="HEPN"/>
    <property type="match status" value="1"/>
</dbReference>
<name>A0A0G0TNE5_9BACT</name>
<dbReference type="Pfam" id="PF05168">
    <property type="entry name" value="HEPN"/>
    <property type="match status" value="1"/>
</dbReference>
<dbReference type="SMART" id="SM00748">
    <property type="entry name" value="HEPN"/>
    <property type="match status" value="1"/>
</dbReference>
<organism evidence="2 3">
    <name type="scientific">Candidatus Nomurabacteria bacterium GW2011_GWA2_40_9</name>
    <dbReference type="NCBI Taxonomy" id="1618734"/>
    <lineage>
        <taxon>Bacteria</taxon>
        <taxon>Candidatus Nomuraibacteriota</taxon>
    </lineage>
</organism>
<protein>
    <submittedName>
        <fullName evidence="2">HEPN domain protein</fullName>
    </submittedName>
</protein>
<dbReference type="AlphaFoldDB" id="A0A0G0TNE5"/>
<reference evidence="2 3" key="1">
    <citation type="journal article" date="2015" name="Nature">
        <title>rRNA introns, odd ribosomes, and small enigmatic genomes across a large radiation of phyla.</title>
        <authorList>
            <person name="Brown C.T."/>
            <person name="Hug L.A."/>
            <person name="Thomas B.C."/>
            <person name="Sharon I."/>
            <person name="Castelle C.J."/>
            <person name="Singh A."/>
            <person name="Wilkins M.J."/>
            <person name="Williams K.H."/>
            <person name="Banfield J.F."/>
        </authorList>
    </citation>
    <scope>NUCLEOTIDE SEQUENCE [LARGE SCALE GENOMIC DNA]</scope>
</reference>
<comment type="caution">
    <text evidence="2">The sequence shown here is derived from an EMBL/GenBank/DDBJ whole genome shotgun (WGS) entry which is preliminary data.</text>
</comment>
<feature type="domain" description="HEPN" evidence="1">
    <location>
        <begin position="11"/>
        <end position="119"/>
    </location>
</feature>
<dbReference type="Gene3D" id="1.20.120.330">
    <property type="entry name" value="Nucleotidyltransferases domain 2"/>
    <property type="match status" value="1"/>
</dbReference>
<accession>A0A0G0TNE5</accession>
<dbReference type="InterPro" id="IPR007842">
    <property type="entry name" value="HEPN_dom"/>
</dbReference>
<evidence type="ECO:0000259" key="1">
    <source>
        <dbReference type="PROSITE" id="PS50910"/>
    </source>
</evidence>
<dbReference type="SUPFAM" id="SSF81593">
    <property type="entry name" value="Nucleotidyltransferase substrate binding subunit/domain"/>
    <property type="match status" value="1"/>
</dbReference>
<sequence length="126" mass="15217">MSKEELTKYWFDSAEQDLLTADALMNSKRYMHSLFFCHLMLEKILKGIISRFDDTSYMTHDLLLLLEKAKIEINKDQAKFLGEVNTFNIRARYDDYKNSLYNKATEQYANDYFNRSREFKKWIEQK</sequence>
<evidence type="ECO:0000313" key="2">
    <source>
        <dbReference type="EMBL" id="KKR78518.1"/>
    </source>
</evidence>
<proteinExistence type="predicted"/>
<evidence type="ECO:0000313" key="3">
    <source>
        <dbReference type="Proteomes" id="UP000034749"/>
    </source>
</evidence>
<gene>
    <name evidence="2" type="ORF">UU24_C0034G0012</name>
</gene>
<dbReference type="Proteomes" id="UP000034749">
    <property type="component" value="Unassembled WGS sequence"/>
</dbReference>